<proteinExistence type="predicted"/>
<keyword evidence="3" id="KW-1185">Reference proteome</keyword>
<reference evidence="2" key="1">
    <citation type="submission" date="2020-08" db="EMBL/GenBank/DDBJ databases">
        <title>Multicomponent nature underlies the extraordinary mechanical properties of spider dragline silk.</title>
        <authorList>
            <person name="Kono N."/>
            <person name="Nakamura H."/>
            <person name="Mori M."/>
            <person name="Yoshida Y."/>
            <person name="Ohtoshi R."/>
            <person name="Malay A.D."/>
            <person name="Moran D.A.P."/>
            <person name="Tomita M."/>
            <person name="Numata K."/>
            <person name="Arakawa K."/>
        </authorList>
    </citation>
    <scope>NUCLEOTIDE SEQUENCE</scope>
</reference>
<sequence>MDFTTPPDEKQNSILNEDTSSDLGDLTKRKATSSDSQRETEVSDSCDVMPPDRSVCHLAPGRSKILKTGKRIRPRKEYEQLSLIMDCFETNPSVQEALAGPNKIAWKNAMKEGHDALIKENA</sequence>
<accession>A0A8X6NDU1</accession>
<dbReference type="EMBL" id="BMAW01008707">
    <property type="protein sequence ID" value="GFT09865.1"/>
    <property type="molecule type" value="Genomic_DNA"/>
</dbReference>
<gene>
    <name evidence="2" type="ORF">NPIL_232011</name>
</gene>
<protein>
    <submittedName>
        <fullName evidence="2">Uncharacterized protein</fullName>
    </submittedName>
</protein>
<name>A0A8X6NDU1_NEPPI</name>
<dbReference type="OrthoDB" id="8064578at2759"/>
<organism evidence="2 3">
    <name type="scientific">Nephila pilipes</name>
    <name type="common">Giant wood spider</name>
    <name type="synonym">Nephila maculata</name>
    <dbReference type="NCBI Taxonomy" id="299642"/>
    <lineage>
        <taxon>Eukaryota</taxon>
        <taxon>Metazoa</taxon>
        <taxon>Ecdysozoa</taxon>
        <taxon>Arthropoda</taxon>
        <taxon>Chelicerata</taxon>
        <taxon>Arachnida</taxon>
        <taxon>Araneae</taxon>
        <taxon>Araneomorphae</taxon>
        <taxon>Entelegynae</taxon>
        <taxon>Araneoidea</taxon>
        <taxon>Nephilidae</taxon>
        <taxon>Nephila</taxon>
    </lineage>
</organism>
<evidence type="ECO:0000313" key="2">
    <source>
        <dbReference type="EMBL" id="GFT09865.1"/>
    </source>
</evidence>
<feature type="compositionally biased region" description="Polar residues" evidence="1">
    <location>
        <begin position="12"/>
        <end position="22"/>
    </location>
</feature>
<evidence type="ECO:0000313" key="3">
    <source>
        <dbReference type="Proteomes" id="UP000887013"/>
    </source>
</evidence>
<dbReference type="Proteomes" id="UP000887013">
    <property type="component" value="Unassembled WGS sequence"/>
</dbReference>
<comment type="caution">
    <text evidence="2">The sequence shown here is derived from an EMBL/GenBank/DDBJ whole genome shotgun (WGS) entry which is preliminary data.</text>
</comment>
<evidence type="ECO:0000256" key="1">
    <source>
        <dbReference type="SAM" id="MobiDB-lite"/>
    </source>
</evidence>
<feature type="region of interest" description="Disordered" evidence="1">
    <location>
        <begin position="1"/>
        <end position="54"/>
    </location>
</feature>
<dbReference type="AlphaFoldDB" id="A0A8X6NDU1"/>